<proteinExistence type="predicted"/>
<dbReference type="AlphaFoldDB" id="A0A8J5K2U6"/>
<dbReference type="EMBL" id="JAHLQT010020073">
    <property type="protein sequence ID" value="KAG7168522.1"/>
    <property type="molecule type" value="Genomic_DNA"/>
</dbReference>
<evidence type="ECO:0000256" key="2">
    <source>
        <dbReference type="SAM" id="MobiDB-lite"/>
    </source>
</evidence>
<feature type="region of interest" description="Disordered" evidence="2">
    <location>
        <begin position="112"/>
        <end position="136"/>
    </location>
</feature>
<sequence>MEPKTLTPIPVAPVNSTSQLSVLPANMMSPLPVPPSKAGSPLPVRAHEEPVSMTSSIVDVRLDQLQSDVNHLEQRSEKLEEKLKTFLKQQQDIAEATDHLDVKLDALAKSHKSVSSHAVGRGGRPLFNRPVSYPSL</sequence>
<feature type="region of interest" description="Disordered" evidence="2">
    <location>
        <begin position="25"/>
        <end position="44"/>
    </location>
</feature>
<comment type="caution">
    <text evidence="3">The sequence shown here is derived from an EMBL/GenBank/DDBJ whole genome shotgun (WGS) entry which is preliminary data.</text>
</comment>
<name>A0A8J5K2U6_HOMAM</name>
<evidence type="ECO:0000256" key="1">
    <source>
        <dbReference type="SAM" id="Coils"/>
    </source>
</evidence>
<protein>
    <submittedName>
        <fullName evidence="3">Uncharacterized protein</fullName>
    </submittedName>
</protein>
<evidence type="ECO:0000313" key="4">
    <source>
        <dbReference type="Proteomes" id="UP000747542"/>
    </source>
</evidence>
<gene>
    <name evidence="3" type="ORF">Hamer_G002604</name>
</gene>
<keyword evidence="1" id="KW-0175">Coiled coil</keyword>
<dbReference type="Proteomes" id="UP000747542">
    <property type="component" value="Unassembled WGS sequence"/>
</dbReference>
<accession>A0A8J5K2U6</accession>
<evidence type="ECO:0000313" key="3">
    <source>
        <dbReference type="EMBL" id="KAG7168522.1"/>
    </source>
</evidence>
<keyword evidence="4" id="KW-1185">Reference proteome</keyword>
<organism evidence="3 4">
    <name type="scientific">Homarus americanus</name>
    <name type="common">American lobster</name>
    <dbReference type="NCBI Taxonomy" id="6706"/>
    <lineage>
        <taxon>Eukaryota</taxon>
        <taxon>Metazoa</taxon>
        <taxon>Ecdysozoa</taxon>
        <taxon>Arthropoda</taxon>
        <taxon>Crustacea</taxon>
        <taxon>Multicrustacea</taxon>
        <taxon>Malacostraca</taxon>
        <taxon>Eumalacostraca</taxon>
        <taxon>Eucarida</taxon>
        <taxon>Decapoda</taxon>
        <taxon>Pleocyemata</taxon>
        <taxon>Astacidea</taxon>
        <taxon>Nephropoidea</taxon>
        <taxon>Nephropidae</taxon>
        <taxon>Homarus</taxon>
    </lineage>
</organism>
<feature type="coiled-coil region" evidence="1">
    <location>
        <begin position="62"/>
        <end position="89"/>
    </location>
</feature>
<reference evidence="3" key="1">
    <citation type="journal article" date="2021" name="Sci. Adv.">
        <title>The American lobster genome reveals insights on longevity, neural, and immune adaptations.</title>
        <authorList>
            <person name="Polinski J.M."/>
            <person name="Zimin A.V."/>
            <person name="Clark K.F."/>
            <person name="Kohn A.B."/>
            <person name="Sadowski N."/>
            <person name="Timp W."/>
            <person name="Ptitsyn A."/>
            <person name="Khanna P."/>
            <person name="Romanova D.Y."/>
            <person name="Williams P."/>
            <person name="Greenwood S.J."/>
            <person name="Moroz L.L."/>
            <person name="Walt D.R."/>
            <person name="Bodnar A.G."/>
        </authorList>
    </citation>
    <scope>NUCLEOTIDE SEQUENCE</scope>
    <source>
        <strain evidence="3">GMGI-L3</strain>
    </source>
</reference>